<name>A0ABP9CAD8_9SPHI</name>
<comment type="caution">
    <text evidence="1">The sequence shown here is derived from an EMBL/GenBank/DDBJ whole genome shotgun (WGS) entry which is preliminary data.</text>
</comment>
<organism evidence="1 2">
    <name type="scientific">Olivibacter ginsenosidimutans</name>
    <dbReference type="NCBI Taxonomy" id="1176537"/>
    <lineage>
        <taxon>Bacteria</taxon>
        <taxon>Pseudomonadati</taxon>
        <taxon>Bacteroidota</taxon>
        <taxon>Sphingobacteriia</taxon>
        <taxon>Sphingobacteriales</taxon>
        <taxon>Sphingobacteriaceae</taxon>
        <taxon>Olivibacter</taxon>
    </lineage>
</organism>
<evidence type="ECO:0000313" key="1">
    <source>
        <dbReference type="EMBL" id="GAA4807439.1"/>
    </source>
</evidence>
<protein>
    <recommendedName>
        <fullName evidence="3">Carbohydrate-binding domain-containing protein</fullName>
    </recommendedName>
</protein>
<dbReference type="Proteomes" id="UP001501411">
    <property type="component" value="Unassembled WGS sequence"/>
</dbReference>
<gene>
    <name evidence="1" type="ORF">GCM10023231_40800</name>
</gene>
<accession>A0ABP9CAD8</accession>
<proteinExistence type="predicted"/>
<dbReference type="EMBL" id="BAABIQ010000044">
    <property type="protein sequence ID" value="GAA4807439.1"/>
    <property type="molecule type" value="Genomic_DNA"/>
</dbReference>
<reference evidence="2" key="1">
    <citation type="journal article" date="2019" name="Int. J. Syst. Evol. Microbiol.">
        <title>The Global Catalogue of Microorganisms (GCM) 10K type strain sequencing project: providing services to taxonomists for standard genome sequencing and annotation.</title>
        <authorList>
            <consortium name="The Broad Institute Genomics Platform"/>
            <consortium name="The Broad Institute Genome Sequencing Center for Infectious Disease"/>
            <person name="Wu L."/>
            <person name="Ma J."/>
        </authorList>
    </citation>
    <scope>NUCLEOTIDE SEQUENCE [LARGE SCALE GENOMIC DNA]</scope>
    <source>
        <strain evidence="2">JCM 18200</strain>
    </source>
</reference>
<dbReference type="InterPro" id="IPR025584">
    <property type="entry name" value="Cthe_2159"/>
</dbReference>
<dbReference type="RefSeq" id="WP_345235027.1">
    <property type="nucleotide sequence ID" value="NZ_BAABIQ010000044.1"/>
</dbReference>
<dbReference type="PROSITE" id="PS51257">
    <property type="entry name" value="PROKAR_LIPOPROTEIN"/>
    <property type="match status" value="1"/>
</dbReference>
<evidence type="ECO:0008006" key="3">
    <source>
        <dbReference type="Google" id="ProtNLM"/>
    </source>
</evidence>
<keyword evidence="2" id="KW-1185">Reference proteome</keyword>
<evidence type="ECO:0000313" key="2">
    <source>
        <dbReference type="Proteomes" id="UP001501411"/>
    </source>
</evidence>
<sequence length="516" mass="53811">MDRYFFKFGQPILTALLIGLITFGCTKNDPDETINDNSAAPSGGTVAVDETAYTSGTPEGSTETGADDEDLVENATFDKMVSINFGTEITVSNPYANQGVTVTLTDENVVINSSLSEVDYVLSGTTTKGSVKIYSDKKFKLTLNAVSISSTNGPALNIQSKKRAFVVLADGTDNHLTDAATYTSVANEDMKGTLFSEGQLIFSGNGALTIVGNYSHGICSDDYIRIRSGNITVGSAIKDGIHANDAFIGDGGTVTIKADSDGIEAEEGFIIINKGDFTLNVGDDGIVASYEEDDTSIDPFVVINGGDITVNTTEGEGIESKSHLTINDGNIVTNTADDGLNAKTAIYINGGQVYSISTGNDAMDSNGTFTVTGGIVIAVGSKQPEAGFDCDARTFKITGGLVLGTGGATSSPTANVCTVYSVVTGGIATADFVHIEDEAGNEVLTFKSPTSFNTMLFASTKLKVDTKYYVYTGGSIADGTAIHGVYTTGNYTRGTAQANFTTSNRVTQIGGSISRN</sequence>
<dbReference type="Pfam" id="PF14262">
    <property type="entry name" value="Cthe_2159"/>
    <property type="match status" value="1"/>
</dbReference>